<sequence length="451" mass="49763">MLLPLPPPPQQPMLQPPPTYSPSADVPSYSVAPGPSERTLAATARSRRRTPSGVFVRSNNLISIALRGQEEDTELPSYGRHGMICGDVGLSCTQGIQSVYIKVEGQLHLASPEGSSADSMFFGVGHDLWSTRRSRRSADDDADDSSAESCPSMFPFEIVLPDTFTDNGGRRSYLPPSFDVPYSDAADIRAQCNYLLRVVVERKGHKLSLWKLHKKLIVPFAYHPRTRPPQPILSSPFPFLSTVKTLPEEWFQITSTMDSKANSDLEPIDCHLFIPVVQTFALADKIPFFLQLIAPSKSLQSFLYSTIPAHTNLKRSKSMAAETSAPPTVRVHLLRQIIIVLNGQLSIRKFSIGEGNLRSLPPGASPSMLRSRSLDSGLSTLDYEGEVRANSDITAGQFGISQLQVRDFITTYLAPPNPWASPLNIHQHSHPIRLATDRCTENVDNEAYTLS</sequence>
<gene>
    <name evidence="1" type="ORF">F5148DRAFT_842205</name>
</gene>
<protein>
    <submittedName>
        <fullName evidence="1">Uncharacterized protein</fullName>
    </submittedName>
</protein>
<accession>A0ACC0UB87</accession>
<organism evidence="1 2">
    <name type="scientific">Russula earlei</name>
    <dbReference type="NCBI Taxonomy" id="71964"/>
    <lineage>
        <taxon>Eukaryota</taxon>
        <taxon>Fungi</taxon>
        <taxon>Dikarya</taxon>
        <taxon>Basidiomycota</taxon>
        <taxon>Agaricomycotina</taxon>
        <taxon>Agaricomycetes</taxon>
        <taxon>Russulales</taxon>
        <taxon>Russulaceae</taxon>
        <taxon>Russula</taxon>
    </lineage>
</organism>
<proteinExistence type="predicted"/>
<comment type="caution">
    <text evidence="1">The sequence shown here is derived from an EMBL/GenBank/DDBJ whole genome shotgun (WGS) entry which is preliminary data.</text>
</comment>
<keyword evidence="2" id="KW-1185">Reference proteome</keyword>
<evidence type="ECO:0000313" key="1">
    <source>
        <dbReference type="EMBL" id="KAI9508746.1"/>
    </source>
</evidence>
<reference evidence="1" key="1">
    <citation type="submission" date="2021-03" db="EMBL/GenBank/DDBJ databases">
        <title>Evolutionary priming and transition to the ectomycorrhizal habit in an iconic lineage of mushroom-forming fungi: is preadaptation a requirement?</title>
        <authorList>
            <consortium name="DOE Joint Genome Institute"/>
            <person name="Looney B.P."/>
            <person name="Miyauchi S."/>
            <person name="Morin E."/>
            <person name="Drula E."/>
            <person name="Courty P.E."/>
            <person name="Chicoki N."/>
            <person name="Fauchery L."/>
            <person name="Kohler A."/>
            <person name="Kuo A."/>
            <person name="LaButti K."/>
            <person name="Pangilinan J."/>
            <person name="Lipzen A."/>
            <person name="Riley R."/>
            <person name="Andreopoulos W."/>
            <person name="He G."/>
            <person name="Johnson J."/>
            <person name="Barry K.W."/>
            <person name="Grigoriev I.V."/>
            <person name="Nagy L."/>
            <person name="Hibbett D."/>
            <person name="Henrissat B."/>
            <person name="Matheny P.B."/>
            <person name="Labbe J."/>
            <person name="Martin A.F."/>
        </authorList>
    </citation>
    <scope>NUCLEOTIDE SEQUENCE</scope>
    <source>
        <strain evidence="1">BPL698</strain>
    </source>
</reference>
<dbReference type="Proteomes" id="UP001207468">
    <property type="component" value="Unassembled WGS sequence"/>
</dbReference>
<dbReference type="EMBL" id="JAGFNK010000079">
    <property type="protein sequence ID" value="KAI9508746.1"/>
    <property type="molecule type" value="Genomic_DNA"/>
</dbReference>
<evidence type="ECO:0000313" key="2">
    <source>
        <dbReference type="Proteomes" id="UP001207468"/>
    </source>
</evidence>
<name>A0ACC0UB87_9AGAM</name>